<evidence type="ECO:0000259" key="1">
    <source>
        <dbReference type="PROSITE" id="PS51782"/>
    </source>
</evidence>
<dbReference type="PANTHER" id="PTHR33734">
    <property type="entry name" value="LYSM DOMAIN-CONTAINING GPI-ANCHORED PROTEIN 2"/>
    <property type="match status" value="1"/>
</dbReference>
<dbReference type="CDD" id="cd00118">
    <property type="entry name" value="LysM"/>
    <property type="match status" value="2"/>
</dbReference>
<name>A0A9D1F5R9_9FIRM</name>
<accession>A0A9D1F5R9</accession>
<dbReference type="InterPro" id="IPR036779">
    <property type="entry name" value="LysM_dom_sf"/>
</dbReference>
<gene>
    <name evidence="2" type="ORF">IAB46_11350</name>
</gene>
<reference evidence="2" key="2">
    <citation type="journal article" date="2021" name="PeerJ">
        <title>Extensive microbial diversity within the chicken gut microbiome revealed by metagenomics and culture.</title>
        <authorList>
            <person name="Gilroy R."/>
            <person name="Ravi A."/>
            <person name="Getino M."/>
            <person name="Pursley I."/>
            <person name="Horton D.L."/>
            <person name="Alikhan N.F."/>
            <person name="Baker D."/>
            <person name="Gharbi K."/>
            <person name="Hall N."/>
            <person name="Watson M."/>
            <person name="Adriaenssens E.M."/>
            <person name="Foster-Nyarko E."/>
            <person name="Jarju S."/>
            <person name="Secka A."/>
            <person name="Antonio M."/>
            <person name="Oren A."/>
            <person name="Chaudhuri R.R."/>
            <person name="La Ragione R."/>
            <person name="Hildebrand F."/>
            <person name="Pallen M.J."/>
        </authorList>
    </citation>
    <scope>NUCLEOTIDE SEQUENCE</scope>
    <source>
        <strain evidence="2">CHK178-757</strain>
    </source>
</reference>
<evidence type="ECO:0000313" key="2">
    <source>
        <dbReference type="EMBL" id="HIS48123.1"/>
    </source>
</evidence>
<dbReference type="EMBL" id="DVIT01000044">
    <property type="protein sequence ID" value="HIS48123.1"/>
    <property type="molecule type" value="Genomic_DNA"/>
</dbReference>
<dbReference type="Gene3D" id="3.10.350.10">
    <property type="entry name" value="LysM domain"/>
    <property type="match status" value="2"/>
</dbReference>
<proteinExistence type="predicted"/>
<protein>
    <submittedName>
        <fullName evidence="2">LysM peptidoglycan-binding domain-containing protein</fullName>
    </submittedName>
</protein>
<dbReference type="Proteomes" id="UP000823927">
    <property type="component" value="Unassembled WGS sequence"/>
</dbReference>
<reference evidence="2" key="1">
    <citation type="submission" date="2020-10" db="EMBL/GenBank/DDBJ databases">
        <authorList>
            <person name="Gilroy R."/>
        </authorList>
    </citation>
    <scope>NUCLEOTIDE SEQUENCE</scope>
    <source>
        <strain evidence="2">CHK178-757</strain>
    </source>
</reference>
<dbReference type="PROSITE" id="PS51782">
    <property type="entry name" value="LYSM"/>
    <property type="match status" value="2"/>
</dbReference>
<evidence type="ECO:0000313" key="3">
    <source>
        <dbReference type="Proteomes" id="UP000823927"/>
    </source>
</evidence>
<comment type="caution">
    <text evidence="2">The sequence shown here is derived from an EMBL/GenBank/DDBJ whole genome shotgun (WGS) entry which is preliminary data.</text>
</comment>
<dbReference type="AlphaFoldDB" id="A0A9D1F5R9"/>
<dbReference type="SUPFAM" id="SSF54106">
    <property type="entry name" value="LysM domain"/>
    <property type="match status" value="2"/>
</dbReference>
<dbReference type="InterPro" id="IPR018392">
    <property type="entry name" value="LysM"/>
</dbReference>
<organism evidence="2 3">
    <name type="scientific">Candidatus Scybalocola faecigallinarum</name>
    <dbReference type="NCBI Taxonomy" id="2840941"/>
    <lineage>
        <taxon>Bacteria</taxon>
        <taxon>Bacillati</taxon>
        <taxon>Bacillota</taxon>
        <taxon>Clostridia</taxon>
        <taxon>Lachnospirales</taxon>
        <taxon>Lachnospiraceae</taxon>
        <taxon>Lachnospiraceae incertae sedis</taxon>
        <taxon>Candidatus Scybalocola (ex Gilroy et al. 2021)</taxon>
    </lineage>
</organism>
<feature type="domain" description="LysM" evidence="1">
    <location>
        <begin position="91"/>
        <end position="135"/>
    </location>
</feature>
<dbReference type="PANTHER" id="PTHR33734:SF22">
    <property type="entry name" value="MEMBRANE-BOUND LYTIC MUREIN TRANSGLYCOSYLASE D"/>
    <property type="match status" value="1"/>
</dbReference>
<feature type="domain" description="LysM" evidence="1">
    <location>
        <begin position="11"/>
        <end position="55"/>
    </location>
</feature>
<dbReference type="Pfam" id="PF01476">
    <property type="entry name" value="LysM"/>
    <property type="match status" value="2"/>
</dbReference>
<dbReference type="SMART" id="SM00257">
    <property type="entry name" value="LysM"/>
    <property type="match status" value="2"/>
</dbReference>
<sequence length="144" mass="15875">MNYYESKCDGIAHVIKKGDTLYRLSRIYGVSVDQIIDANPGTKVYNLAIGDTLCIPMVMSGNIQGSVPSREESGTQNQWQTGAGLGWDVIMPYTVKEGDSLNSILSAFAMDFEAFAKLNPELMPIPLDTGKTVNVKRKRIVTRQ</sequence>